<dbReference type="Proteomes" id="UP000287156">
    <property type="component" value="Unassembled WGS sequence"/>
</dbReference>
<sequence>MKNRWMTFLSGRVLVKVDGQGLELLLNKMTRAGIAVWKVNRLKSDAILFYISLQDIHKLRKAARRFECRISFIRGEGAPFLWKRLFKNSGFLGGMVLFLILITMLSNITWGIEIKGANPETEHKIRKELTKLGVRVGTSHFLNQDLEKIQRGLTDRVDNITWIGVELKGTTFHFQVVEKTEPKKQEGRSPGHLVAAKKAVVEKMFVEKGKPLVKVNQFVEKGQILVSGTIGNENETKIISARGEVWGKTWYETNAEFPLQSTFQIFNGEEKRTHLLRFGSFSVPVWGFGKAGFDTYEVEADVHPVRFLGKELPVAYIEKTVRATEEYNRSLTEKEAAEAAKELARRDLIKNIPEDARIDDEIILHEEVENGKVKLTMYFQVIENIALEKPITQGD</sequence>
<dbReference type="EMBL" id="QYTV02000005">
    <property type="protein sequence ID" value="RST73859.1"/>
    <property type="molecule type" value="Genomic_DNA"/>
</dbReference>
<dbReference type="PIRSF" id="PIRSF029895">
    <property type="entry name" value="SpoIV"/>
    <property type="match status" value="1"/>
</dbReference>
<keyword evidence="3" id="KW-1185">Reference proteome</keyword>
<dbReference type="NCBIfam" id="TIGR02876">
    <property type="entry name" value="spore_yqfD"/>
    <property type="match status" value="1"/>
</dbReference>
<feature type="transmembrane region" description="Helical" evidence="1">
    <location>
        <begin position="91"/>
        <end position="112"/>
    </location>
</feature>
<dbReference type="Pfam" id="PF06898">
    <property type="entry name" value="YqfD"/>
    <property type="match status" value="1"/>
</dbReference>
<reference evidence="2" key="1">
    <citation type="submission" date="2018-12" db="EMBL/GenBank/DDBJ databases">
        <authorList>
            <person name="Sun L."/>
            <person name="Chen Z."/>
        </authorList>
    </citation>
    <scope>NUCLEOTIDE SEQUENCE [LARGE SCALE GENOMIC DNA]</scope>
    <source>
        <strain evidence="2">3-2-2</strain>
    </source>
</reference>
<dbReference type="RefSeq" id="WP_126051244.1">
    <property type="nucleotide sequence ID" value="NZ_QYTV02000005.1"/>
</dbReference>
<keyword evidence="1" id="KW-0472">Membrane</keyword>
<evidence type="ECO:0000256" key="1">
    <source>
        <dbReference type="SAM" id="Phobius"/>
    </source>
</evidence>
<evidence type="ECO:0000313" key="3">
    <source>
        <dbReference type="Proteomes" id="UP000287156"/>
    </source>
</evidence>
<dbReference type="AlphaFoldDB" id="A0A429XYS1"/>
<dbReference type="InterPro" id="IPR010690">
    <property type="entry name" value="YqfD"/>
</dbReference>
<name>A0A429XYS1_9BACI</name>
<proteinExistence type="predicted"/>
<accession>A0A429XYS1</accession>
<comment type="caution">
    <text evidence="2">The sequence shown here is derived from an EMBL/GenBank/DDBJ whole genome shotgun (WGS) entry which is preliminary data.</text>
</comment>
<keyword evidence="1" id="KW-0812">Transmembrane</keyword>
<keyword evidence="1" id="KW-1133">Transmembrane helix</keyword>
<organism evidence="2 3">
    <name type="scientific">Siminovitchia acidinfaciens</name>
    <dbReference type="NCBI Taxonomy" id="2321395"/>
    <lineage>
        <taxon>Bacteria</taxon>
        <taxon>Bacillati</taxon>
        <taxon>Bacillota</taxon>
        <taxon>Bacilli</taxon>
        <taxon>Bacillales</taxon>
        <taxon>Bacillaceae</taxon>
        <taxon>Siminovitchia</taxon>
    </lineage>
</organism>
<gene>
    <name evidence="2" type="primary">yqfD</name>
    <name evidence="2" type="ORF">D4T97_013375</name>
</gene>
<evidence type="ECO:0000313" key="2">
    <source>
        <dbReference type="EMBL" id="RST73859.1"/>
    </source>
</evidence>
<protein>
    <submittedName>
        <fullName evidence="2">Sporulation protein YqfD</fullName>
    </submittedName>
</protein>
<dbReference type="OrthoDB" id="1640349at2"/>